<keyword evidence="2" id="KW-1133">Transmembrane helix</keyword>
<dbReference type="SUPFAM" id="SSF55961">
    <property type="entry name" value="Bet v1-like"/>
    <property type="match status" value="1"/>
</dbReference>
<feature type="region of interest" description="Disordered" evidence="1">
    <location>
        <begin position="236"/>
        <end position="276"/>
    </location>
</feature>
<evidence type="ECO:0000313" key="3">
    <source>
        <dbReference type="EMBL" id="GID57312.1"/>
    </source>
</evidence>
<dbReference type="InterPro" id="IPR010419">
    <property type="entry name" value="CO_DH_gsu"/>
</dbReference>
<dbReference type="InterPro" id="IPR023393">
    <property type="entry name" value="START-like_dom_sf"/>
</dbReference>
<reference evidence="3 4" key="1">
    <citation type="submission" date="2021-01" db="EMBL/GenBank/DDBJ databases">
        <title>Whole genome shotgun sequence of Actinoplanes couchii NBRC 106145.</title>
        <authorList>
            <person name="Komaki H."/>
            <person name="Tamura T."/>
        </authorList>
    </citation>
    <scope>NUCLEOTIDE SEQUENCE [LARGE SCALE GENOMIC DNA]</scope>
    <source>
        <strain evidence="3 4">NBRC 106145</strain>
    </source>
</reference>
<evidence type="ECO:0000313" key="4">
    <source>
        <dbReference type="Proteomes" id="UP000612282"/>
    </source>
</evidence>
<sequence>MKITNEFTVQIPIDEAWKVFTDLEGIAPCMPGAQLTGVEGEVYKGKVKIKVGPVISDFSGTAQFTSKDDAAYTAVIDAKGRDARSAGNASATVSAALTAVDATSTRVNVDTDLKISGKLAQFGSGMIKEVSSKLLAQFVANLEKKLATDTTAPAAVVPAAAPAAVVPAAAEVASTEVAAPAADAVAAPAADAVAAPAAAEASVETPVASAAAVETVPVTAAPVGIPAADGSLAKDESASLVVEPDPSAGEVTAAAGRTEVAEGTPDPVAPLRTPDADLSDAPAVVAASSTAVTTAPVATPADAPATAPATASADAPATAPTAASADAPATAPTAAPAAATTPVAVTSGAGAAPAVAPVATAERKIESVEAEPLDLLEVAGGSIYKRLIPVAIGAVVVVGAVIVWFVARG</sequence>
<protein>
    <recommendedName>
        <fullName evidence="5">Carbon monoxide dehydrogenase subunit G</fullName>
    </recommendedName>
</protein>
<evidence type="ECO:0000256" key="2">
    <source>
        <dbReference type="SAM" id="Phobius"/>
    </source>
</evidence>
<evidence type="ECO:0000256" key="1">
    <source>
        <dbReference type="SAM" id="MobiDB-lite"/>
    </source>
</evidence>
<feature type="transmembrane region" description="Helical" evidence="2">
    <location>
        <begin position="387"/>
        <end position="407"/>
    </location>
</feature>
<dbReference type="Gene3D" id="3.30.530.20">
    <property type="match status" value="1"/>
</dbReference>
<keyword evidence="2" id="KW-0812">Transmembrane</keyword>
<name>A0ABQ3XFN2_9ACTN</name>
<dbReference type="Pfam" id="PF06240">
    <property type="entry name" value="COXG"/>
    <property type="match status" value="1"/>
</dbReference>
<feature type="region of interest" description="Disordered" evidence="1">
    <location>
        <begin position="298"/>
        <end position="328"/>
    </location>
</feature>
<comment type="caution">
    <text evidence="3">The sequence shown here is derived from an EMBL/GenBank/DDBJ whole genome shotgun (WGS) entry which is preliminary data.</text>
</comment>
<dbReference type="RefSeq" id="WP_203799945.1">
    <property type="nucleotide sequence ID" value="NZ_BAAAQE010000092.1"/>
</dbReference>
<dbReference type="Proteomes" id="UP000612282">
    <property type="component" value="Unassembled WGS sequence"/>
</dbReference>
<dbReference type="CDD" id="cd07823">
    <property type="entry name" value="SRPBCC_5"/>
    <property type="match status" value="1"/>
</dbReference>
<keyword evidence="2" id="KW-0472">Membrane</keyword>
<dbReference type="PANTHER" id="PTHR38588:SF1">
    <property type="entry name" value="BLL0334 PROTEIN"/>
    <property type="match status" value="1"/>
</dbReference>
<keyword evidence="4" id="KW-1185">Reference proteome</keyword>
<dbReference type="EMBL" id="BOMG01000071">
    <property type="protein sequence ID" value="GID57312.1"/>
    <property type="molecule type" value="Genomic_DNA"/>
</dbReference>
<dbReference type="PANTHER" id="PTHR38588">
    <property type="entry name" value="BLL0334 PROTEIN"/>
    <property type="match status" value="1"/>
</dbReference>
<evidence type="ECO:0008006" key="5">
    <source>
        <dbReference type="Google" id="ProtNLM"/>
    </source>
</evidence>
<accession>A0ABQ3XFN2</accession>
<organism evidence="3 4">
    <name type="scientific">Actinoplanes couchii</name>
    <dbReference type="NCBI Taxonomy" id="403638"/>
    <lineage>
        <taxon>Bacteria</taxon>
        <taxon>Bacillati</taxon>
        <taxon>Actinomycetota</taxon>
        <taxon>Actinomycetes</taxon>
        <taxon>Micromonosporales</taxon>
        <taxon>Micromonosporaceae</taxon>
        <taxon>Actinoplanes</taxon>
    </lineage>
</organism>
<proteinExistence type="predicted"/>
<gene>
    <name evidence="3" type="ORF">Aco03nite_057160</name>
</gene>